<evidence type="ECO:0000313" key="3">
    <source>
        <dbReference type="WBParaSite" id="SVE_0631100.1"/>
    </source>
</evidence>
<feature type="chain" id="PRO_5005329462" evidence="1">
    <location>
        <begin position="22"/>
        <end position="132"/>
    </location>
</feature>
<accession>A0A0K0FBU7</accession>
<protein>
    <submittedName>
        <fullName evidence="3">Uncharacterized protein</fullName>
    </submittedName>
</protein>
<reference evidence="2" key="1">
    <citation type="submission" date="2014-07" db="EMBL/GenBank/DDBJ databases">
        <authorList>
            <person name="Martin A.A"/>
            <person name="De Silva N."/>
        </authorList>
    </citation>
    <scope>NUCLEOTIDE SEQUENCE</scope>
</reference>
<evidence type="ECO:0000313" key="2">
    <source>
        <dbReference type="Proteomes" id="UP000035680"/>
    </source>
</evidence>
<organism evidence="2 3">
    <name type="scientific">Strongyloides venezuelensis</name>
    <name type="common">Threadworm</name>
    <dbReference type="NCBI Taxonomy" id="75913"/>
    <lineage>
        <taxon>Eukaryota</taxon>
        <taxon>Metazoa</taxon>
        <taxon>Ecdysozoa</taxon>
        <taxon>Nematoda</taxon>
        <taxon>Chromadorea</taxon>
        <taxon>Rhabditida</taxon>
        <taxon>Tylenchina</taxon>
        <taxon>Panagrolaimomorpha</taxon>
        <taxon>Strongyloidoidea</taxon>
        <taxon>Strongyloididae</taxon>
        <taxon>Strongyloides</taxon>
    </lineage>
</organism>
<dbReference type="Proteomes" id="UP000035680">
    <property type="component" value="Unassembled WGS sequence"/>
</dbReference>
<name>A0A0K0FBU7_STRVS</name>
<keyword evidence="1" id="KW-0732">Signal</keyword>
<sequence length="132" mass="15026">MLCKFFLTIFCLFYIFLTTQGQQLISGSSKKGLQIKKSQFELDFDLPNEAPQARKIKNGNIIKNEQFSLHKVSAPRKNSFDPEKALSDLSDYEDTVQFKKNGGTFLSNRERSSFKISDFNRAGSELSRISGK</sequence>
<evidence type="ECO:0000256" key="1">
    <source>
        <dbReference type="SAM" id="SignalP"/>
    </source>
</evidence>
<dbReference type="AlphaFoldDB" id="A0A0K0FBU7"/>
<proteinExistence type="predicted"/>
<reference evidence="3" key="2">
    <citation type="submission" date="2015-08" db="UniProtKB">
        <authorList>
            <consortium name="WormBaseParasite"/>
        </authorList>
    </citation>
    <scope>IDENTIFICATION</scope>
</reference>
<feature type="signal peptide" evidence="1">
    <location>
        <begin position="1"/>
        <end position="21"/>
    </location>
</feature>
<dbReference type="WBParaSite" id="SVE_0631100.1">
    <property type="protein sequence ID" value="SVE_0631100.1"/>
    <property type="gene ID" value="SVE_0631100"/>
</dbReference>
<keyword evidence="2" id="KW-1185">Reference proteome</keyword>